<feature type="region of interest" description="Disordered" evidence="11">
    <location>
        <begin position="462"/>
        <end position="485"/>
    </location>
</feature>
<reference evidence="15 16" key="1">
    <citation type="submission" date="2019-06" db="EMBL/GenBank/DDBJ databases">
        <title>Sequencing the genomes of 1000 actinobacteria strains.</title>
        <authorList>
            <person name="Klenk H.-P."/>
        </authorList>
    </citation>
    <scope>NUCLEOTIDE SEQUENCE [LARGE SCALE GENOMIC DNA]</scope>
    <source>
        <strain evidence="15 16">DSM 43186</strain>
    </source>
</reference>
<dbReference type="CDD" id="cd00075">
    <property type="entry name" value="HATPase"/>
    <property type="match status" value="1"/>
</dbReference>
<evidence type="ECO:0000256" key="11">
    <source>
        <dbReference type="SAM" id="MobiDB-lite"/>
    </source>
</evidence>
<dbReference type="SMART" id="SM00304">
    <property type="entry name" value="HAMP"/>
    <property type="match status" value="1"/>
</dbReference>
<evidence type="ECO:0000256" key="2">
    <source>
        <dbReference type="ARBA" id="ARBA00004236"/>
    </source>
</evidence>
<dbReference type="InterPro" id="IPR036890">
    <property type="entry name" value="HATPase_C_sf"/>
</dbReference>
<dbReference type="PROSITE" id="PS50885">
    <property type="entry name" value="HAMP"/>
    <property type="match status" value="1"/>
</dbReference>
<dbReference type="Pfam" id="PF02518">
    <property type="entry name" value="HATPase_c"/>
    <property type="match status" value="1"/>
</dbReference>
<evidence type="ECO:0000313" key="15">
    <source>
        <dbReference type="EMBL" id="TQM74375.1"/>
    </source>
</evidence>
<dbReference type="OrthoDB" id="9786919at2"/>
<evidence type="ECO:0000256" key="4">
    <source>
        <dbReference type="ARBA" id="ARBA00022553"/>
    </source>
</evidence>
<feature type="transmembrane region" description="Helical" evidence="12">
    <location>
        <begin position="162"/>
        <end position="188"/>
    </location>
</feature>
<evidence type="ECO:0000256" key="1">
    <source>
        <dbReference type="ARBA" id="ARBA00000085"/>
    </source>
</evidence>
<dbReference type="SMART" id="SM00388">
    <property type="entry name" value="HisKA"/>
    <property type="match status" value="1"/>
</dbReference>
<dbReference type="InterPro" id="IPR004358">
    <property type="entry name" value="Sig_transdc_His_kin-like_C"/>
</dbReference>
<keyword evidence="7 15" id="KW-0418">Kinase</keyword>
<keyword evidence="16" id="KW-1185">Reference proteome</keyword>
<dbReference type="Gene3D" id="1.10.287.130">
    <property type="match status" value="1"/>
</dbReference>
<name>A0A543IUX6_9ACTN</name>
<dbReference type="Pfam" id="PF00672">
    <property type="entry name" value="HAMP"/>
    <property type="match status" value="1"/>
</dbReference>
<dbReference type="Gene3D" id="3.30.565.10">
    <property type="entry name" value="Histidine kinase-like ATPase, C-terminal domain"/>
    <property type="match status" value="1"/>
</dbReference>
<keyword evidence="6 12" id="KW-0812">Transmembrane</keyword>
<dbReference type="PROSITE" id="PS50109">
    <property type="entry name" value="HIS_KIN"/>
    <property type="match status" value="1"/>
</dbReference>
<keyword evidence="9" id="KW-0902">Two-component regulatory system</keyword>
<dbReference type="Gene3D" id="6.10.340.10">
    <property type="match status" value="1"/>
</dbReference>
<evidence type="ECO:0000256" key="8">
    <source>
        <dbReference type="ARBA" id="ARBA00022989"/>
    </source>
</evidence>
<dbReference type="EMBL" id="VFPQ01000001">
    <property type="protein sequence ID" value="TQM74375.1"/>
    <property type="molecule type" value="Genomic_DNA"/>
</dbReference>
<dbReference type="InterPro" id="IPR050428">
    <property type="entry name" value="TCS_sensor_his_kinase"/>
</dbReference>
<dbReference type="GO" id="GO:0000155">
    <property type="term" value="F:phosphorelay sensor kinase activity"/>
    <property type="evidence" value="ECO:0007669"/>
    <property type="project" value="InterPro"/>
</dbReference>
<dbReference type="InterPro" id="IPR003660">
    <property type="entry name" value="HAMP_dom"/>
</dbReference>
<dbReference type="SUPFAM" id="SSF47384">
    <property type="entry name" value="Homodimeric domain of signal transducing histidine kinase"/>
    <property type="match status" value="1"/>
</dbReference>
<dbReference type="InterPro" id="IPR036097">
    <property type="entry name" value="HisK_dim/P_sf"/>
</dbReference>
<dbReference type="PRINTS" id="PR00344">
    <property type="entry name" value="BCTRLSENSOR"/>
</dbReference>
<dbReference type="AlphaFoldDB" id="A0A543IUX6"/>
<dbReference type="InterPro" id="IPR005467">
    <property type="entry name" value="His_kinase_dom"/>
</dbReference>
<keyword evidence="8 12" id="KW-1133">Transmembrane helix</keyword>
<evidence type="ECO:0000256" key="9">
    <source>
        <dbReference type="ARBA" id="ARBA00023012"/>
    </source>
</evidence>
<protein>
    <recommendedName>
        <fullName evidence="3">histidine kinase</fullName>
        <ecNumber evidence="3">2.7.13.3</ecNumber>
    </recommendedName>
</protein>
<proteinExistence type="predicted"/>
<dbReference type="PANTHER" id="PTHR45436:SF5">
    <property type="entry name" value="SENSOR HISTIDINE KINASE TRCS"/>
    <property type="match status" value="1"/>
</dbReference>
<dbReference type="EC" id="2.7.13.3" evidence="3"/>
<dbReference type="InterPro" id="IPR003594">
    <property type="entry name" value="HATPase_dom"/>
</dbReference>
<evidence type="ECO:0000256" key="7">
    <source>
        <dbReference type="ARBA" id="ARBA00022777"/>
    </source>
</evidence>
<evidence type="ECO:0000256" key="5">
    <source>
        <dbReference type="ARBA" id="ARBA00022679"/>
    </source>
</evidence>
<dbReference type="InterPro" id="IPR003661">
    <property type="entry name" value="HisK_dim/P_dom"/>
</dbReference>
<dbReference type="SMART" id="SM00387">
    <property type="entry name" value="HATPase_c"/>
    <property type="match status" value="1"/>
</dbReference>
<evidence type="ECO:0000259" key="13">
    <source>
        <dbReference type="PROSITE" id="PS50109"/>
    </source>
</evidence>
<feature type="domain" description="HAMP" evidence="14">
    <location>
        <begin position="185"/>
        <end position="238"/>
    </location>
</feature>
<evidence type="ECO:0000256" key="3">
    <source>
        <dbReference type="ARBA" id="ARBA00012438"/>
    </source>
</evidence>
<comment type="subcellular location">
    <subcellularLocation>
        <location evidence="2">Cell membrane</location>
    </subcellularLocation>
</comment>
<dbReference type="CDD" id="cd06225">
    <property type="entry name" value="HAMP"/>
    <property type="match status" value="1"/>
</dbReference>
<dbReference type="PANTHER" id="PTHR45436">
    <property type="entry name" value="SENSOR HISTIDINE KINASE YKOH"/>
    <property type="match status" value="1"/>
</dbReference>
<dbReference type="RefSeq" id="WP_142258556.1">
    <property type="nucleotide sequence ID" value="NZ_BMPV01000006.1"/>
</dbReference>
<gene>
    <name evidence="15" type="ORF">FHX40_1045</name>
</gene>
<dbReference type="Pfam" id="PF00512">
    <property type="entry name" value="HisKA"/>
    <property type="match status" value="1"/>
</dbReference>
<evidence type="ECO:0000256" key="12">
    <source>
        <dbReference type="SAM" id="Phobius"/>
    </source>
</evidence>
<keyword evidence="10 12" id="KW-0472">Membrane</keyword>
<keyword evidence="5" id="KW-0808">Transferase</keyword>
<evidence type="ECO:0000259" key="14">
    <source>
        <dbReference type="PROSITE" id="PS50885"/>
    </source>
</evidence>
<dbReference type="CDD" id="cd00082">
    <property type="entry name" value="HisKA"/>
    <property type="match status" value="1"/>
</dbReference>
<accession>A0A543IUX6</accession>
<comment type="catalytic activity">
    <reaction evidence="1">
        <text>ATP + protein L-histidine = ADP + protein N-phospho-L-histidine.</text>
        <dbReference type="EC" id="2.7.13.3"/>
    </reaction>
</comment>
<keyword evidence="4" id="KW-0597">Phosphoprotein</keyword>
<evidence type="ECO:0000313" key="16">
    <source>
        <dbReference type="Proteomes" id="UP000319213"/>
    </source>
</evidence>
<dbReference type="Proteomes" id="UP000319213">
    <property type="component" value="Unassembled WGS sequence"/>
</dbReference>
<sequence length="485" mass="52016">MRRRLLIIVLGLTAGLVAALGLPLVHTAVEEESRRFFLGRADDTARFADEAEWALSTGRTRYLTASLTRYDELYGTPVLVTGEDGLVICSSREGLTAKLPGVGGPLRRALAGQPTRRHHTLWPWDDRPYVIAEPIVRDSRVLGAVVTVSDTASPRAIIRDRLIVLGLGVVALTAVALVAAALIVRWVLRPVRTLDRAAHAVGYGTHPVRVADCGGPPELRRLAASFNAMAENIAAAARNQRAFVAQATHQLRNPLTALRIRLENVEWHLPGDDAEGREELRMALGEVDRLGDVIDSLLQLARAEAVEAVPAPVDVSAVARSRARAWHAAYARTGTRLTVDVPDGVTALCLPNLLGHALDVPLDNALKYARGCSVALTVRRGDDGCAEIRVRDTGPGLPADELAHAGERFWRSVRHRDVPGTGLGLATARTLIEESGGTLELSPADPTGLQILIRLRPADEAIAVPGPREAPERDGARAGRSPGGQ</sequence>
<dbReference type="SUPFAM" id="SSF55874">
    <property type="entry name" value="ATPase domain of HSP90 chaperone/DNA topoisomerase II/histidine kinase"/>
    <property type="match status" value="1"/>
</dbReference>
<organism evidence="15 16">
    <name type="scientific">Thermopolyspora flexuosa</name>
    <dbReference type="NCBI Taxonomy" id="103836"/>
    <lineage>
        <taxon>Bacteria</taxon>
        <taxon>Bacillati</taxon>
        <taxon>Actinomycetota</taxon>
        <taxon>Actinomycetes</taxon>
        <taxon>Streptosporangiales</taxon>
        <taxon>Streptosporangiaceae</taxon>
        <taxon>Thermopolyspora</taxon>
    </lineage>
</organism>
<comment type="caution">
    <text evidence="15">The sequence shown here is derived from an EMBL/GenBank/DDBJ whole genome shotgun (WGS) entry which is preliminary data.</text>
</comment>
<dbReference type="GO" id="GO:0005886">
    <property type="term" value="C:plasma membrane"/>
    <property type="evidence" value="ECO:0007669"/>
    <property type="project" value="UniProtKB-SubCell"/>
</dbReference>
<feature type="domain" description="Histidine kinase" evidence="13">
    <location>
        <begin position="246"/>
        <end position="459"/>
    </location>
</feature>
<dbReference type="SUPFAM" id="SSF158472">
    <property type="entry name" value="HAMP domain-like"/>
    <property type="match status" value="1"/>
</dbReference>
<evidence type="ECO:0000256" key="10">
    <source>
        <dbReference type="ARBA" id="ARBA00023136"/>
    </source>
</evidence>
<evidence type="ECO:0000256" key="6">
    <source>
        <dbReference type="ARBA" id="ARBA00022692"/>
    </source>
</evidence>